<reference evidence="1 2" key="1">
    <citation type="submission" date="2019-07" db="EMBL/GenBank/DDBJ databases">
        <title>Genomic Encyclopedia of Archaeal and Bacterial Type Strains, Phase II (KMG-II): from individual species to whole genera.</title>
        <authorList>
            <person name="Goeker M."/>
        </authorList>
    </citation>
    <scope>NUCLEOTIDE SEQUENCE [LARGE SCALE GENOMIC DNA]</scope>
    <source>
        <strain evidence="1 2">ATCC BAA-1139</strain>
    </source>
</reference>
<accession>A0A562VIG5</accession>
<organism evidence="1 2">
    <name type="scientific">Geobacter argillaceus</name>
    <dbReference type="NCBI Taxonomy" id="345631"/>
    <lineage>
        <taxon>Bacteria</taxon>
        <taxon>Pseudomonadati</taxon>
        <taxon>Thermodesulfobacteriota</taxon>
        <taxon>Desulfuromonadia</taxon>
        <taxon>Geobacterales</taxon>
        <taxon>Geobacteraceae</taxon>
        <taxon>Geobacter</taxon>
    </lineage>
</organism>
<dbReference type="EMBL" id="VLLN01000020">
    <property type="protein sequence ID" value="TWJ17611.1"/>
    <property type="molecule type" value="Genomic_DNA"/>
</dbReference>
<sequence length="81" mass="9463">MPSRQRTVMTLSVPPLMAAEYRQLAREKGESASELFREMFTFYKQNKLKGELYELQEYGAGKVREMGISEDEIEHLIFGDR</sequence>
<keyword evidence="2" id="KW-1185">Reference proteome</keyword>
<proteinExistence type="predicted"/>
<evidence type="ECO:0000313" key="2">
    <source>
        <dbReference type="Proteomes" id="UP000319449"/>
    </source>
</evidence>
<dbReference type="Proteomes" id="UP000319449">
    <property type="component" value="Unassembled WGS sequence"/>
</dbReference>
<dbReference type="OrthoDB" id="9802295at2"/>
<dbReference type="RefSeq" id="WP_145024201.1">
    <property type="nucleotide sequence ID" value="NZ_VLLN01000020.1"/>
</dbReference>
<dbReference type="AlphaFoldDB" id="A0A562VIG5"/>
<protein>
    <submittedName>
        <fullName evidence="1">Uncharacterized protein</fullName>
    </submittedName>
</protein>
<comment type="caution">
    <text evidence="1">The sequence shown here is derived from an EMBL/GenBank/DDBJ whole genome shotgun (WGS) entry which is preliminary data.</text>
</comment>
<evidence type="ECO:0000313" key="1">
    <source>
        <dbReference type="EMBL" id="TWJ17611.1"/>
    </source>
</evidence>
<name>A0A562VIG5_9BACT</name>
<gene>
    <name evidence="1" type="ORF">JN12_03006</name>
</gene>